<sequence length="106" mass="11869">MATNTLVAQARHKDDVWNAPYAGFVTGLAAGARAGSPQKIVFFSVAFSGLALWGKFFSTELKENFSFNRYEKKHNAPPVFVGNERDPYKERWAKIQAREEAAADEE</sequence>
<dbReference type="EMBL" id="MCGO01000043">
    <property type="protein sequence ID" value="ORY38631.1"/>
    <property type="molecule type" value="Genomic_DNA"/>
</dbReference>
<dbReference type="Proteomes" id="UP000193642">
    <property type="component" value="Unassembled WGS sequence"/>
</dbReference>
<organism evidence="1 2">
    <name type="scientific">Rhizoclosmatium globosum</name>
    <dbReference type="NCBI Taxonomy" id="329046"/>
    <lineage>
        <taxon>Eukaryota</taxon>
        <taxon>Fungi</taxon>
        <taxon>Fungi incertae sedis</taxon>
        <taxon>Chytridiomycota</taxon>
        <taxon>Chytridiomycota incertae sedis</taxon>
        <taxon>Chytridiomycetes</taxon>
        <taxon>Chytridiales</taxon>
        <taxon>Chytriomycetaceae</taxon>
        <taxon>Rhizoclosmatium</taxon>
    </lineage>
</organism>
<dbReference type="AlphaFoldDB" id="A0A1Y2BV43"/>
<evidence type="ECO:0000313" key="2">
    <source>
        <dbReference type="Proteomes" id="UP000193642"/>
    </source>
</evidence>
<protein>
    <submittedName>
        <fullName evidence="1">Uncharacterized protein</fullName>
    </submittedName>
</protein>
<keyword evidence="2" id="KW-1185">Reference proteome</keyword>
<proteinExistence type="predicted"/>
<comment type="caution">
    <text evidence="1">The sequence shown here is derived from an EMBL/GenBank/DDBJ whole genome shotgun (WGS) entry which is preliminary data.</text>
</comment>
<evidence type="ECO:0000313" key="1">
    <source>
        <dbReference type="EMBL" id="ORY38631.1"/>
    </source>
</evidence>
<reference evidence="1 2" key="1">
    <citation type="submission" date="2016-07" db="EMBL/GenBank/DDBJ databases">
        <title>Pervasive Adenine N6-methylation of Active Genes in Fungi.</title>
        <authorList>
            <consortium name="DOE Joint Genome Institute"/>
            <person name="Mondo S.J."/>
            <person name="Dannebaum R.O."/>
            <person name="Kuo R.C."/>
            <person name="Labutti K."/>
            <person name="Haridas S."/>
            <person name="Kuo A."/>
            <person name="Salamov A."/>
            <person name="Ahrendt S.R."/>
            <person name="Lipzen A."/>
            <person name="Sullivan W."/>
            <person name="Andreopoulos W.B."/>
            <person name="Clum A."/>
            <person name="Lindquist E."/>
            <person name="Daum C."/>
            <person name="Ramamoorthy G.K."/>
            <person name="Gryganskyi A."/>
            <person name="Culley D."/>
            <person name="Magnuson J.K."/>
            <person name="James T.Y."/>
            <person name="O'Malley M.A."/>
            <person name="Stajich J.E."/>
            <person name="Spatafora J.W."/>
            <person name="Visel A."/>
            <person name="Grigoriev I.V."/>
        </authorList>
    </citation>
    <scope>NUCLEOTIDE SEQUENCE [LARGE SCALE GENOMIC DNA]</scope>
    <source>
        <strain evidence="1 2">JEL800</strain>
    </source>
</reference>
<dbReference type="STRING" id="329046.A0A1Y2BV43"/>
<accession>A0A1Y2BV43</accession>
<dbReference type="OrthoDB" id="1913277at2759"/>
<gene>
    <name evidence="1" type="ORF">BCR33DRAFT_720646</name>
</gene>
<name>A0A1Y2BV43_9FUNG</name>